<dbReference type="RefSeq" id="WP_055276830.1">
    <property type="nucleotide sequence ID" value="NZ_CP071249.1"/>
</dbReference>
<dbReference type="Proteomes" id="UP001058072">
    <property type="component" value="Chromosome"/>
</dbReference>
<gene>
    <name evidence="1" type="ORF">J0J69_01730</name>
    <name evidence="2" type="ORF">J0J70_05975</name>
</gene>
<evidence type="ECO:0000313" key="3">
    <source>
        <dbReference type="Proteomes" id="UP001058016"/>
    </source>
</evidence>
<dbReference type="EMBL" id="CP071249">
    <property type="protein sequence ID" value="UUF06337.1"/>
    <property type="molecule type" value="Genomic_DNA"/>
</dbReference>
<accession>A0A9Q9CLN4</accession>
<evidence type="ECO:0000313" key="1">
    <source>
        <dbReference type="EMBL" id="UUF06337.1"/>
    </source>
</evidence>
<evidence type="ECO:0000313" key="4">
    <source>
        <dbReference type="Proteomes" id="UP001058072"/>
    </source>
</evidence>
<name>A0A9Q9CLN4_9FIRM</name>
<dbReference type="AlphaFoldDB" id="A0A9Q9CLN4"/>
<sequence>MKENPIIVPVQLDQSNLVEAHRTKTQGSIPSCQLKMNGAEATFYNGVDKHILHAVLAEMSKHAR</sequence>
<evidence type="ECO:0000313" key="2">
    <source>
        <dbReference type="EMBL" id="UUF09496.1"/>
    </source>
</evidence>
<keyword evidence="3" id="KW-1185">Reference proteome</keyword>
<dbReference type="EMBL" id="CP071250">
    <property type="protein sequence ID" value="UUF09496.1"/>
    <property type="molecule type" value="Genomic_DNA"/>
</dbReference>
<protein>
    <submittedName>
        <fullName evidence="2">Uncharacterized protein</fullName>
    </submittedName>
</protein>
<proteinExistence type="predicted"/>
<reference evidence="2 3" key="1">
    <citation type="submission" date="2021-03" db="EMBL/GenBank/DDBJ databases">
        <title>Comparative Genomics and Metabolomics in the genus Turicibacter.</title>
        <authorList>
            <person name="Maki J."/>
            <person name="Looft T."/>
        </authorList>
    </citation>
    <scope>NUCLEOTIDE SEQUENCE</scope>
    <source>
        <strain evidence="2">ISU324</strain>
        <strain evidence="1 3">MMM721</strain>
    </source>
</reference>
<dbReference type="Proteomes" id="UP001058016">
    <property type="component" value="Chromosome"/>
</dbReference>
<organism evidence="2 4">
    <name type="scientific">Turicibacter bilis</name>
    <dbReference type="NCBI Taxonomy" id="2735723"/>
    <lineage>
        <taxon>Bacteria</taxon>
        <taxon>Bacillati</taxon>
        <taxon>Bacillota</taxon>
        <taxon>Erysipelotrichia</taxon>
        <taxon>Erysipelotrichales</taxon>
        <taxon>Turicibacteraceae</taxon>
        <taxon>Turicibacter</taxon>
    </lineage>
</organism>